<dbReference type="PROSITE" id="PS00893">
    <property type="entry name" value="NUDIX_BOX"/>
    <property type="match status" value="1"/>
</dbReference>
<reference evidence="3" key="1">
    <citation type="journal article" date="2014" name="Front. Microbiol.">
        <title>High frequency of phylogenetically diverse reductive dehalogenase-homologous genes in deep subseafloor sedimentary metagenomes.</title>
        <authorList>
            <person name="Kawai M."/>
            <person name="Futagami T."/>
            <person name="Toyoda A."/>
            <person name="Takaki Y."/>
            <person name="Nishi S."/>
            <person name="Hori S."/>
            <person name="Arai W."/>
            <person name="Tsubouchi T."/>
            <person name="Morono Y."/>
            <person name="Uchiyama I."/>
            <person name="Ito T."/>
            <person name="Fujiyama A."/>
            <person name="Inagaki F."/>
            <person name="Takami H."/>
        </authorList>
    </citation>
    <scope>NUCLEOTIDE SEQUENCE</scope>
    <source>
        <strain evidence="3">Expedition CK06-06</strain>
    </source>
</reference>
<dbReference type="GO" id="GO:0006754">
    <property type="term" value="P:ATP biosynthetic process"/>
    <property type="evidence" value="ECO:0007669"/>
    <property type="project" value="TreeGrafter"/>
</dbReference>
<dbReference type="PANTHER" id="PTHR21340:SF0">
    <property type="entry name" value="BIS(5'-NUCLEOSYL)-TETRAPHOSPHATASE [ASYMMETRICAL]"/>
    <property type="match status" value="1"/>
</dbReference>
<sequence>MAKREFSAGGIVLKREKGRLKILLIKDGYGRWAWPKGNIGKGELSEDAALREIEEETGLKKLRIVEKIDRINYFYRLHGTVIYKTVYLFLMEAKGREK</sequence>
<protein>
    <recommendedName>
        <fullName evidence="2">Nudix hydrolase domain-containing protein</fullName>
    </recommendedName>
</protein>
<organism evidence="3">
    <name type="scientific">marine sediment metagenome</name>
    <dbReference type="NCBI Taxonomy" id="412755"/>
    <lineage>
        <taxon>unclassified sequences</taxon>
        <taxon>metagenomes</taxon>
        <taxon>ecological metagenomes</taxon>
    </lineage>
</organism>
<dbReference type="PRINTS" id="PR00502">
    <property type="entry name" value="NUDIXFAMILY"/>
</dbReference>
<dbReference type="AlphaFoldDB" id="X0ZID8"/>
<dbReference type="EMBL" id="BARS01053031">
    <property type="protein sequence ID" value="GAG48071.1"/>
    <property type="molecule type" value="Genomic_DNA"/>
</dbReference>
<dbReference type="GO" id="GO:0004081">
    <property type="term" value="F:bis(5'-nucleosyl)-tetraphosphatase (asymmetrical) activity"/>
    <property type="evidence" value="ECO:0007669"/>
    <property type="project" value="TreeGrafter"/>
</dbReference>
<keyword evidence="1" id="KW-0378">Hydrolase</keyword>
<dbReference type="InterPro" id="IPR051325">
    <property type="entry name" value="Nudix_hydrolase_domain"/>
</dbReference>
<dbReference type="InterPro" id="IPR015797">
    <property type="entry name" value="NUDIX_hydrolase-like_dom_sf"/>
</dbReference>
<dbReference type="PROSITE" id="PS51462">
    <property type="entry name" value="NUDIX"/>
    <property type="match status" value="1"/>
</dbReference>
<dbReference type="InterPro" id="IPR020476">
    <property type="entry name" value="Nudix_hydrolase"/>
</dbReference>
<dbReference type="Gene3D" id="3.90.79.10">
    <property type="entry name" value="Nucleoside Triphosphate Pyrophosphohydrolase"/>
    <property type="match status" value="1"/>
</dbReference>
<name>X0ZID8_9ZZZZ</name>
<proteinExistence type="predicted"/>
<dbReference type="SUPFAM" id="SSF55811">
    <property type="entry name" value="Nudix"/>
    <property type="match status" value="1"/>
</dbReference>
<evidence type="ECO:0000256" key="1">
    <source>
        <dbReference type="ARBA" id="ARBA00022801"/>
    </source>
</evidence>
<accession>X0ZID8</accession>
<dbReference type="InterPro" id="IPR000086">
    <property type="entry name" value="NUDIX_hydrolase_dom"/>
</dbReference>
<dbReference type="Pfam" id="PF00293">
    <property type="entry name" value="NUDIX"/>
    <property type="match status" value="1"/>
</dbReference>
<dbReference type="PANTHER" id="PTHR21340">
    <property type="entry name" value="DIADENOSINE 5,5-P1,P4-TETRAPHOSPHATE PYROPHOSPHOHYDROLASE MUTT"/>
    <property type="match status" value="1"/>
</dbReference>
<dbReference type="GO" id="GO:0006167">
    <property type="term" value="P:AMP biosynthetic process"/>
    <property type="evidence" value="ECO:0007669"/>
    <property type="project" value="TreeGrafter"/>
</dbReference>
<evidence type="ECO:0000259" key="2">
    <source>
        <dbReference type="PROSITE" id="PS51462"/>
    </source>
</evidence>
<evidence type="ECO:0000313" key="3">
    <source>
        <dbReference type="EMBL" id="GAG48071.1"/>
    </source>
</evidence>
<gene>
    <name evidence="3" type="ORF">S01H1_78757</name>
</gene>
<feature type="domain" description="Nudix hydrolase" evidence="2">
    <location>
        <begin position="3"/>
        <end position="98"/>
    </location>
</feature>
<feature type="non-terminal residue" evidence="3">
    <location>
        <position position="98"/>
    </location>
</feature>
<dbReference type="InterPro" id="IPR020084">
    <property type="entry name" value="NUDIX_hydrolase_CS"/>
</dbReference>
<comment type="caution">
    <text evidence="3">The sequence shown here is derived from an EMBL/GenBank/DDBJ whole genome shotgun (WGS) entry which is preliminary data.</text>
</comment>